<keyword evidence="1" id="KW-1133">Transmembrane helix</keyword>
<keyword evidence="1" id="KW-0812">Transmembrane</keyword>
<evidence type="ECO:0000256" key="1">
    <source>
        <dbReference type="SAM" id="Phobius"/>
    </source>
</evidence>
<feature type="transmembrane region" description="Helical" evidence="1">
    <location>
        <begin position="30"/>
        <end position="50"/>
    </location>
</feature>
<name>A0A8T1E5T4_9STRA</name>
<dbReference type="AlphaFoldDB" id="A0A8T1E5T4"/>
<accession>A0A8T1E5T4</accession>
<sequence length="78" mass="9282">MVTTIAQLRTEYIKIILHTFDFWFLQTANTIWAIVLIWSGRFVYVAIMRLDDNALVLLRGDVEFDFDGWKKQTRVNDQ</sequence>
<gene>
    <name evidence="2" type="ORF">PC117_g7180</name>
</gene>
<evidence type="ECO:0000313" key="2">
    <source>
        <dbReference type="EMBL" id="KAG2946974.1"/>
    </source>
</evidence>
<reference evidence="2" key="1">
    <citation type="submission" date="2018-10" db="EMBL/GenBank/DDBJ databases">
        <title>Effector identification in a new, highly contiguous assembly of the strawberry crown rot pathogen Phytophthora cactorum.</title>
        <authorList>
            <person name="Armitage A.D."/>
            <person name="Nellist C.F."/>
            <person name="Bates H."/>
            <person name="Vickerstaff R.J."/>
            <person name="Harrison R.J."/>
        </authorList>
    </citation>
    <scope>NUCLEOTIDE SEQUENCE</scope>
    <source>
        <strain evidence="2">4040</strain>
    </source>
</reference>
<organism evidence="2 3">
    <name type="scientific">Phytophthora cactorum</name>
    <dbReference type="NCBI Taxonomy" id="29920"/>
    <lineage>
        <taxon>Eukaryota</taxon>
        <taxon>Sar</taxon>
        <taxon>Stramenopiles</taxon>
        <taxon>Oomycota</taxon>
        <taxon>Peronosporomycetes</taxon>
        <taxon>Peronosporales</taxon>
        <taxon>Peronosporaceae</taxon>
        <taxon>Phytophthora</taxon>
    </lineage>
</organism>
<evidence type="ECO:0008006" key="4">
    <source>
        <dbReference type="Google" id="ProtNLM"/>
    </source>
</evidence>
<protein>
    <recommendedName>
        <fullName evidence="4">Transmembrane protein</fullName>
    </recommendedName>
</protein>
<proteinExistence type="predicted"/>
<dbReference type="EMBL" id="RCMK01000144">
    <property type="protein sequence ID" value="KAG2946974.1"/>
    <property type="molecule type" value="Genomic_DNA"/>
</dbReference>
<comment type="caution">
    <text evidence="2">The sequence shown here is derived from an EMBL/GenBank/DDBJ whole genome shotgun (WGS) entry which is preliminary data.</text>
</comment>
<dbReference type="Proteomes" id="UP000736787">
    <property type="component" value="Unassembled WGS sequence"/>
</dbReference>
<keyword evidence="1" id="KW-0472">Membrane</keyword>
<evidence type="ECO:0000313" key="3">
    <source>
        <dbReference type="Proteomes" id="UP000736787"/>
    </source>
</evidence>